<accession>A0ABD0SD28</accession>
<dbReference type="Gene3D" id="1.25.40.10">
    <property type="entry name" value="Tetratricopeptide repeat domain"/>
    <property type="match status" value="1"/>
</dbReference>
<dbReference type="AlphaFoldDB" id="A0ABD0SD28"/>
<dbReference type="InterPro" id="IPR044059">
    <property type="entry name" value="Csn1/TTC4_wheel"/>
</dbReference>
<dbReference type="InterPro" id="IPR019734">
    <property type="entry name" value="TPR_rpt"/>
</dbReference>
<dbReference type="SUPFAM" id="SSF48452">
    <property type="entry name" value="TPR-like"/>
    <property type="match status" value="1"/>
</dbReference>
<dbReference type="PROSITE" id="PS50005">
    <property type="entry name" value="TPR"/>
    <property type="match status" value="1"/>
</dbReference>
<keyword evidence="2 4" id="KW-0802">TPR repeat</keyword>
<proteinExistence type="inferred from homology"/>
<sequence length="385" mass="44814">MAEDPSQEKKTPMTDEERLALCQKLDQELDDFIDSLERKRYTEGWPEDRWEEEMDKHPFFMKTTPENGELSPLAEGLAKLKYDPEENTPLELASSYKEDGNFNFKHKNYRLAIMGYTEGIKIRCDNAEMNASLYNNRAASHWHLKNYRSALFDSEKALSFNPEHTKARLRAAKSALEIGNYDTCIQHCQKLLETQSKDKEITELLNTAKKKKMIYERDQRRKEKSDAKNSEQREGVVKAIIERGIRISNCDDEDDIDLSKLEPSLPGAQDSIVHIEEGILKWPVLFLYPEYQMTDFIKACPENVPLLNQLEQLFPAPWDEANKYRSDKVNVYFEGYDKMPHVIDPKKNLSELLVTKYFELKAGTPAFFILPRGSQIESRFLESYI</sequence>
<evidence type="ECO:0000313" key="7">
    <source>
        <dbReference type="Proteomes" id="UP001549921"/>
    </source>
</evidence>
<evidence type="ECO:0000256" key="4">
    <source>
        <dbReference type="PROSITE-ProRule" id="PRU00339"/>
    </source>
</evidence>
<protein>
    <recommendedName>
        <fullName evidence="5">Cns1/TTC4 wheel domain-containing protein</fullName>
    </recommendedName>
</protein>
<evidence type="ECO:0000256" key="3">
    <source>
        <dbReference type="ARBA" id="ARBA00023602"/>
    </source>
</evidence>
<organism evidence="6 7">
    <name type="scientific">Loxostege sticticalis</name>
    <name type="common">Beet webworm moth</name>
    <dbReference type="NCBI Taxonomy" id="481309"/>
    <lineage>
        <taxon>Eukaryota</taxon>
        <taxon>Metazoa</taxon>
        <taxon>Ecdysozoa</taxon>
        <taxon>Arthropoda</taxon>
        <taxon>Hexapoda</taxon>
        <taxon>Insecta</taxon>
        <taxon>Pterygota</taxon>
        <taxon>Neoptera</taxon>
        <taxon>Endopterygota</taxon>
        <taxon>Lepidoptera</taxon>
        <taxon>Glossata</taxon>
        <taxon>Ditrysia</taxon>
        <taxon>Pyraloidea</taxon>
        <taxon>Crambidae</taxon>
        <taxon>Pyraustinae</taxon>
        <taxon>Loxostege</taxon>
    </lineage>
</organism>
<comment type="similarity">
    <text evidence="3">Belongs to the TTC4 family.</text>
</comment>
<dbReference type="Pfam" id="PF18972">
    <property type="entry name" value="Wheel"/>
    <property type="match status" value="1"/>
</dbReference>
<dbReference type="Proteomes" id="UP001549921">
    <property type="component" value="Unassembled WGS sequence"/>
</dbReference>
<feature type="domain" description="Cns1/TTC4 wheel" evidence="5">
    <location>
        <begin position="278"/>
        <end position="383"/>
    </location>
</feature>
<evidence type="ECO:0000313" key="6">
    <source>
        <dbReference type="EMBL" id="KAL0811961.1"/>
    </source>
</evidence>
<dbReference type="EMBL" id="JBEDNZ010000023">
    <property type="protein sequence ID" value="KAL0811961.1"/>
    <property type="molecule type" value="Genomic_DNA"/>
</dbReference>
<reference evidence="6 7" key="1">
    <citation type="submission" date="2024-06" db="EMBL/GenBank/DDBJ databases">
        <title>A chromosome-level genome assembly of beet webworm, Loxostege sticticalis.</title>
        <authorList>
            <person name="Zhang Y."/>
        </authorList>
    </citation>
    <scope>NUCLEOTIDE SEQUENCE [LARGE SCALE GENOMIC DNA]</scope>
    <source>
        <strain evidence="6">AQ028</strain>
        <tissue evidence="6">Male pupae</tissue>
    </source>
</reference>
<evidence type="ECO:0000256" key="2">
    <source>
        <dbReference type="ARBA" id="ARBA00022803"/>
    </source>
</evidence>
<keyword evidence="1" id="KW-0677">Repeat</keyword>
<dbReference type="PANTHER" id="PTHR46035:SF1">
    <property type="entry name" value="TETRATRICOPEPTIDE REPEAT PROTEIN 4"/>
    <property type="match status" value="1"/>
</dbReference>
<dbReference type="CDD" id="cd21380">
    <property type="entry name" value="CTWD_Cns1"/>
    <property type="match status" value="1"/>
</dbReference>
<comment type="caution">
    <text evidence="6">The sequence shown here is derived from an EMBL/GenBank/DDBJ whole genome shotgun (WGS) entry which is preliminary data.</text>
</comment>
<evidence type="ECO:0000256" key="1">
    <source>
        <dbReference type="ARBA" id="ARBA00022737"/>
    </source>
</evidence>
<name>A0ABD0SD28_LOXSC</name>
<feature type="repeat" description="TPR" evidence="4">
    <location>
        <begin position="131"/>
        <end position="164"/>
    </location>
</feature>
<dbReference type="SMART" id="SM00028">
    <property type="entry name" value="TPR"/>
    <property type="match status" value="3"/>
</dbReference>
<dbReference type="PANTHER" id="PTHR46035">
    <property type="entry name" value="TETRATRICOPEPTIDE REPEAT PROTEIN 4"/>
    <property type="match status" value="1"/>
</dbReference>
<dbReference type="InterPro" id="IPR011990">
    <property type="entry name" value="TPR-like_helical_dom_sf"/>
</dbReference>
<gene>
    <name evidence="6" type="ORF">ABMA28_009359</name>
</gene>
<evidence type="ECO:0000259" key="5">
    <source>
        <dbReference type="Pfam" id="PF18972"/>
    </source>
</evidence>